<dbReference type="PIRSF" id="PIRSF002741">
    <property type="entry name" value="MppA"/>
    <property type="match status" value="1"/>
</dbReference>
<sequence length="533" mass="59561">MSKYRSLALAMVISTSALAMASAANAESVLRVANFGEPDTLDPQNMSGTWENRISGDMFLGLTTEAADGKVIPGAATDWKISEDGLTYTFKIRDNLNWSDGVPVTADDFVFSYRRILDPKQAAKYASLLYTIKGAEEINSGKETDFLKLGAKAIDSKTLEVTLKEPAPYFLQQLTHYTAFPLPKHVVEKHGKEWVKSGNMVSNGPYMLQSHTPNDTVVLVKNPKFYEAAKVKIDKVVFYAADDRSEMEKRYRAGEIDIVTDINTQQLDRLKKDYPNELKISAYLGNYYYVFNTAKGVTADPKVRQALTMAMDREILTEKVSKAGEIPAYGIVPPGIDNYSAGNAEPAWKKLSKDQRLAEAKKLLAEAGYTAEKPLKITLSYNTSESHKALAVAVQAMWKQSLGVQAELTNADTKTHYNNLRDGTFDVARAGWIADYNDPQNFLYLFETRTGSNNYGKFSNAEYDKLMVDAGKEVDLKKRAQILKKAEQIAIDGYAWSPMYYYVSKNIVSPRVKGFVANTKDTHRTRWMEIAAK</sequence>
<dbReference type="RefSeq" id="WP_379875523.1">
    <property type="nucleotide sequence ID" value="NZ_JBHUIP010000004.1"/>
</dbReference>
<dbReference type="Gene3D" id="3.40.190.10">
    <property type="entry name" value="Periplasmic binding protein-like II"/>
    <property type="match status" value="1"/>
</dbReference>
<comment type="similarity">
    <text evidence="2">Belongs to the bacterial solute-binding protein 5 family.</text>
</comment>
<feature type="domain" description="Solute-binding protein family 5" evidence="6">
    <location>
        <begin position="70"/>
        <end position="453"/>
    </location>
</feature>
<gene>
    <name evidence="7" type="ORF">ACFSM5_06665</name>
</gene>
<comment type="subcellular location">
    <subcellularLocation>
        <location evidence="1">Periplasm</location>
    </subcellularLocation>
</comment>
<protein>
    <submittedName>
        <fullName evidence="7">Peptide ABC transporter substrate-binding protein</fullName>
    </submittedName>
</protein>
<evidence type="ECO:0000256" key="3">
    <source>
        <dbReference type="ARBA" id="ARBA00022448"/>
    </source>
</evidence>
<dbReference type="InterPro" id="IPR000914">
    <property type="entry name" value="SBP_5_dom"/>
</dbReference>
<keyword evidence="4 5" id="KW-0732">Signal</keyword>
<evidence type="ECO:0000259" key="6">
    <source>
        <dbReference type="Pfam" id="PF00496"/>
    </source>
</evidence>
<name>A0ABW5DNR1_9PROT</name>
<evidence type="ECO:0000256" key="2">
    <source>
        <dbReference type="ARBA" id="ARBA00005695"/>
    </source>
</evidence>
<accession>A0ABW5DNR1</accession>
<dbReference type="EMBL" id="JBHUIP010000004">
    <property type="protein sequence ID" value="MFD2262564.1"/>
    <property type="molecule type" value="Genomic_DNA"/>
</dbReference>
<dbReference type="Proteomes" id="UP001597295">
    <property type="component" value="Unassembled WGS sequence"/>
</dbReference>
<evidence type="ECO:0000313" key="8">
    <source>
        <dbReference type="Proteomes" id="UP001597295"/>
    </source>
</evidence>
<dbReference type="PANTHER" id="PTHR30290">
    <property type="entry name" value="PERIPLASMIC BINDING COMPONENT OF ABC TRANSPORTER"/>
    <property type="match status" value="1"/>
</dbReference>
<dbReference type="InterPro" id="IPR030678">
    <property type="entry name" value="Peptide/Ni-bd"/>
</dbReference>
<dbReference type="InterPro" id="IPR023765">
    <property type="entry name" value="SBP_5_CS"/>
</dbReference>
<evidence type="ECO:0000256" key="1">
    <source>
        <dbReference type="ARBA" id="ARBA00004418"/>
    </source>
</evidence>
<dbReference type="SUPFAM" id="SSF53850">
    <property type="entry name" value="Periplasmic binding protein-like II"/>
    <property type="match status" value="1"/>
</dbReference>
<evidence type="ECO:0000313" key="7">
    <source>
        <dbReference type="EMBL" id="MFD2262564.1"/>
    </source>
</evidence>
<evidence type="ECO:0000256" key="5">
    <source>
        <dbReference type="SAM" id="SignalP"/>
    </source>
</evidence>
<dbReference type="CDD" id="cd08504">
    <property type="entry name" value="PBP2_OppA"/>
    <property type="match status" value="1"/>
</dbReference>
<dbReference type="InterPro" id="IPR039424">
    <property type="entry name" value="SBP_5"/>
</dbReference>
<feature type="chain" id="PRO_5046873439" evidence="5">
    <location>
        <begin position="20"/>
        <end position="533"/>
    </location>
</feature>
<dbReference type="Gene3D" id="3.90.76.10">
    <property type="entry name" value="Dipeptide-binding Protein, Domain 1"/>
    <property type="match status" value="1"/>
</dbReference>
<reference evidence="8" key="1">
    <citation type="journal article" date="2019" name="Int. J. Syst. Evol. Microbiol.">
        <title>The Global Catalogue of Microorganisms (GCM) 10K type strain sequencing project: providing services to taxonomists for standard genome sequencing and annotation.</title>
        <authorList>
            <consortium name="The Broad Institute Genomics Platform"/>
            <consortium name="The Broad Institute Genome Sequencing Center for Infectious Disease"/>
            <person name="Wu L."/>
            <person name="Ma J."/>
        </authorList>
    </citation>
    <scope>NUCLEOTIDE SEQUENCE [LARGE SCALE GENOMIC DNA]</scope>
    <source>
        <strain evidence="8">CGMCC 1.19062</strain>
    </source>
</reference>
<keyword evidence="3" id="KW-0813">Transport</keyword>
<evidence type="ECO:0000256" key="4">
    <source>
        <dbReference type="ARBA" id="ARBA00022729"/>
    </source>
</evidence>
<organism evidence="7 8">
    <name type="scientific">Lacibacterium aquatile</name>
    <dbReference type="NCBI Taxonomy" id="1168082"/>
    <lineage>
        <taxon>Bacteria</taxon>
        <taxon>Pseudomonadati</taxon>
        <taxon>Pseudomonadota</taxon>
        <taxon>Alphaproteobacteria</taxon>
        <taxon>Rhodospirillales</taxon>
        <taxon>Rhodospirillaceae</taxon>
    </lineage>
</organism>
<dbReference type="Gene3D" id="3.10.105.10">
    <property type="entry name" value="Dipeptide-binding Protein, Domain 3"/>
    <property type="match status" value="1"/>
</dbReference>
<proteinExistence type="inferred from homology"/>
<feature type="signal peptide" evidence="5">
    <location>
        <begin position="1"/>
        <end position="19"/>
    </location>
</feature>
<keyword evidence="8" id="KW-1185">Reference proteome</keyword>
<dbReference type="Pfam" id="PF00496">
    <property type="entry name" value="SBP_bac_5"/>
    <property type="match status" value="1"/>
</dbReference>
<dbReference type="PANTHER" id="PTHR30290:SF10">
    <property type="entry name" value="PERIPLASMIC OLIGOPEPTIDE-BINDING PROTEIN-RELATED"/>
    <property type="match status" value="1"/>
</dbReference>
<dbReference type="PROSITE" id="PS01040">
    <property type="entry name" value="SBP_BACTERIAL_5"/>
    <property type="match status" value="1"/>
</dbReference>
<comment type="caution">
    <text evidence="7">The sequence shown here is derived from an EMBL/GenBank/DDBJ whole genome shotgun (WGS) entry which is preliminary data.</text>
</comment>